<keyword evidence="9" id="KW-1185">Reference proteome</keyword>
<name>A0ABW7SJF3_9ACTN</name>
<dbReference type="InterPro" id="IPR035992">
    <property type="entry name" value="Ricin_B-like_lectins"/>
</dbReference>
<feature type="compositionally biased region" description="Low complexity" evidence="6">
    <location>
        <begin position="681"/>
        <end position="698"/>
    </location>
</feature>
<evidence type="ECO:0000256" key="3">
    <source>
        <dbReference type="ARBA" id="ARBA00022840"/>
    </source>
</evidence>
<protein>
    <submittedName>
        <fullName evidence="8">Hsp70 family protein</fullName>
    </submittedName>
</protein>
<feature type="region of interest" description="Disordered" evidence="6">
    <location>
        <begin position="636"/>
        <end position="698"/>
    </location>
</feature>
<dbReference type="PROSITE" id="PS50022">
    <property type="entry name" value="FA58C_3"/>
    <property type="match status" value="1"/>
</dbReference>
<evidence type="ECO:0000259" key="7">
    <source>
        <dbReference type="PROSITE" id="PS50022"/>
    </source>
</evidence>
<dbReference type="PANTHER" id="PTHR42749">
    <property type="entry name" value="CELL SHAPE-DETERMINING PROTEIN MREB"/>
    <property type="match status" value="1"/>
</dbReference>
<dbReference type="RefSeq" id="WP_396679555.1">
    <property type="nucleotide sequence ID" value="NZ_JBIRPU010000008.1"/>
</dbReference>
<comment type="similarity">
    <text evidence="1">Belongs to the heat shock protein 70 family.</text>
</comment>
<dbReference type="Proteomes" id="UP001611075">
    <property type="component" value="Unassembled WGS sequence"/>
</dbReference>
<keyword evidence="2" id="KW-0547">Nucleotide-binding</keyword>
<feature type="region of interest" description="Disordered" evidence="6">
    <location>
        <begin position="428"/>
        <end position="456"/>
    </location>
</feature>
<organism evidence="8 9">
    <name type="scientific">Micromonospora rubida</name>
    <dbReference type="NCBI Taxonomy" id="2697657"/>
    <lineage>
        <taxon>Bacteria</taxon>
        <taxon>Bacillati</taxon>
        <taxon>Actinomycetota</taxon>
        <taxon>Actinomycetes</taxon>
        <taxon>Micromonosporales</taxon>
        <taxon>Micromonosporaceae</taxon>
        <taxon>Micromonospora</taxon>
    </lineage>
</organism>
<keyword evidence="4" id="KW-0346">Stress response</keyword>
<dbReference type="PRINTS" id="PR00301">
    <property type="entry name" value="HEATSHOCK70"/>
</dbReference>
<dbReference type="SUPFAM" id="SSF50370">
    <property type="entry name" value="Ricin B-like lectins"/>
    <property type="match status" value="1"/>
</dbReference>
<evidence type="ECO:0000256" key="4">
    <source>
        <dbReference type="ARBA" id="ARBA00023016"/>
    </source>
</evidence>
<dbReference type="PROSITE" id="PS50231">
    <property type="entry name" value="RICIN_B_LECTIN"/>
    <property type="match status" value="1"/>
</dbReference>
<gene>
    <name evidence="8" type="ORF">ACH4OY_14065</name>
</gene>
<dbReference type="Pfam" id="PF00754">
    <property type="entry name" value="F5_F8_type_C"/>
    <property type="match status" value="1"/>
</dbReference>
<accession>A0ABW7SJF3</accession>
<dbReference type="CDD" id="cd23415">
    <property type="entry name" value="beta-trefoil_Ricin_AH"/>
    <property type="match status" value="1"/>
</dbReference>
<dbReference type="EMBL" id="JBIRPU010000008">
    <property type="protein sequence ID" value="MFI0793799.1"/>
    <property type="molecule type" value="Genomic_DNA"/>
</dbReference>
<dbReference type="Gene3D" id="3.30.420.40">
    <property type="match status" value="2"/>
</dbReference>
<evidence type="ECO:0000313" key="8">
    <source>
        <dbReference type="EMBL" id="MFI0793799.1"/>
    </source>
</evidence>
<sequence>MTILDEGGWMYGVGVDLGTSFAAAAVAHAGALDMVRLGGQAVVTPSAAYLDENGKLLTGEVADRLGLQDSSRVAREFKRRLGDPTPVILAGAPHSPTALMAALLRSIMDSVSQARGGQPDHIVLTHPAVWGPYRREQFAAIPTLAGLPRPSSPHAGPATPESGGPTIHTVTEPVAAATYYCSTHPLPPDGLLAVYDLGGGTFDSAVVRNGDGGIEIVGTPEGIEWLGGADFDQAILDHVNRQLGGAINKLDPADPGTAALLASVQRECVLAKEALSTRLQADVSVPLPDGVRHVTITRDTFEKTITPSLDATVEAFRRTLTTAGIVPQDLTAVLLVGGSSQIPRVTEVLRDTLRRPILINTHPKHAVALGAAMLSADALASRTIPAAPRPEPRTIPAAPRPEPRTIVGAALPAGPPEAWSAGVEAVPAAPAGAATAPPPRAPEDTGAAPDKREQAPTALVPVRRRSRSLHVLLPSVVVLAALLGVSFLVAPKLWTGGTPVCGTVDAALNRPVTASSTEGAGFVAANAVDGDTNSRWSSTVGDPQWLQIDLGSSVDVCGVSIQWESAYATAFQIQLSTDGVNWASVYSTTTGGGGAQNLTVSGTGRFVRVHGTARASGYGYSIWDVDVHTSGSAATNVALPGTANPVSVSPTGPAPTERAPRTPTPPAPAPGRIESSKKAQVPAKSSPTPSKTVPPGSTSVIRSVATGLCVDSNDDPAMALNGMPLGGHAFAIGCHGETSQKWREGPLLSRDTAPGPDWYRLLDQLTGFCLDSNHDGAIYTLPCANGNGFQIWQRVSQPRPATGAMPSGTVVAYRNMATDRCISLSTSDRTLRTLPCPSGNKWPASMLFRR</sequence>
<dbReference type="InterPro" id="IPR043129">
    <property type="entry name" value="ATPase_NBD"/>
</dbReference>
<dbReference type="PROSITE" id="PS01036">
    <property type="entry name" value="HSP70_3"/>
    <property type="match status" value="1"/>
</dbReference>
<keyword evidence="5" id="KW-0143">Chaperone</keyword>
<feature type="domain" description="F5/8 type C" evidence="7">
    <location>
        <begin position="496"/>
        <end position="630"/>
    </location>
</feature>
<feature type="region of interest" description="Disordered" evidence="6">
    <location>
        <begin position="383"/>
        <end position="403"/>
    </location>
</feature>
<evidence type="ECO:0000256" key="5">
    <source>
        <dbReference type="ARBA" id="ARBA00023186"/>
    </source>
</evidence>
<dbReference type="InterPro" id="IPR013126">
    <property type="entry name" value="Hsp_70_fam"/>
</dbReference>
<dbReference type="Pfam" id="PF00012">
    <property type="entry name" value="HSP70"/>
    <property type="match status" value="1"/>
</dbReference>
<evidence type="ECO:0000313" key="9">
    <source>
        <dbReference type="Proteomes" id="UP001611075"/>
    </source>
</evidence>
<evidence type="ECO:0000256" key="1">
    <source>
        <dbReference type="ARBA" id="ARBA00007381"/>
    </source>
</evidence>
<dbReference type="Gene3D" id="2.60.120.260">
    <property type="entry name" value="Galactose-binding domain-like"/>
    <property type="match status" value="1"/>
</dbReference>
<dbReference type="InterPro" id="IPR018181">
    <property type="entry name" value="Heat_shock_70_CS"/>
</dbReference>
<evidence type="ECO:0000256" key="6">
    <source>
        <dbReference type="SAM" id="MobiDB-lite"/>
    </source>
</evidence>
<dbReference type="Gene3D" id="3.90.640.10">
    <property type="entry name" value="Actin, Chain A, domain 4"/>
    <property type="match status" value="1"/>
</dbReference>
<keyword evidence="3" id="KW-0067">ATP-binding</keyword>
<dbReference type="SUPFAM" id="SSF49785">
    <property type="entry name" value="Galactose-binding domain-like"/>
    <property type="match status" value="1"/>
</dbReference>
<dbReference type="InterPro" id="IPR000421">
    <property type="entry name" value="FA58C"/>
</dbReference>
<proteinExistence type="inferred from homology"/>
<evidence type="ECO:0000256" key="2">
    <source>
        <dbReference type="ARBA" id="ARBA00022741"/>
    </source>
</evidence>
<feature type="region of interest" description="Disordered" evidence="6">
    <location>
        <begin position="144"/>
        <end position="168"/>
    </location>
</feature>
<dbReference type="InterPro" id="IPR008979">
    <property type="entry name" value="Galactose-bd-like_sf"/>
</dbReference>
<reference evidence="8 9" key="1">
    <citation type="submission" date="2024-10" db="EMBL/GenBank/DDBJ databases">
        <title>The Natural Products Discovery Center: Release of the First 8490 Sequenced Strains for Exploring Actinobacteria Biosynthetic Diversity.</title>
        <authorList>
            <person name="Kalkreuter E."/>
            <person name="Kautsar S.A."/>
            <person name="Yang D."/>
            <person name="Bader C.D."/>
            <person name="Teijaro C.N."/>
            <person name="Fluegel L."/>
            <person name="Davis C.M."/>
            <person name="Simpson J.R."/>
            <person name="Lauterbach L."/>
            <person name="Steele A.D."/>
            <person name="Gui C."/>
            <person name="Meng S."/>
            <person name="Li G."/>
            <person name="Viehrig K."/>
            <person name="Ye F."/>
            <person name="Su P."/>
            <person name="Kiefer A.F."/>
            <person name="Nichols A."/>
            <person name="Cepeda A.J."/>
            <person name="Yan W."/>
            <person name="Fan B."/>
            <person name="Jiang Y."/>
            <person name="Adhikari A."/>
            <person name="Zheng C.-J."/>
            <person name="Schuster L."/>
            <person name="Cowan T.M."/>
            <person name="Smanski M.J."/>
            <person name="Chevrette M.G."/>
            <person name="De Carvalho L.P.S."/>
            <person name="Shen B."/>
        </authorList>
    </citation>
    <scope>NUCLEOTIDE SEQUENCE [LARGE SCALE GENOMIC DNA]</scope>
    <source>
        <strain evidence="8 9">NPDC021253</strain>
    </source>
</reference>
<comment type="caution">
    <text evidence="8">The sequence shown here is derived from an EMBL/GenBank/DDBJ whole genome shotgun (WGS) entry which is preliminary data.</text>
</comment>
<dbReference type="SUPFAM" id="SSF53067">
    <property type="entry name" value="Actin-like ATPase domain"/>
    <property type="match status" value="2"/>
</dbReference>
<dbReference type="Gene3D" id="2.80.10.50">
    <property type="match status" value="1"/>
</dbReference>
<dbReference type="PANTHER" id="PTHR42749:SF1">
    <property type="entry name" value="CELL SHAPE-DETERMINING PROTEIN MREB"/>
    <property type="match status" value="1"/>
</dbReference>